<comment type="caution">
    <text evidence="1">The sequence shown here is derived from an EMBL/GenBank/DDBJ whole genome shotgun (WGS) entry which is preliminary data.</text>
</comment>
<evidence type="ECO:0000313" key="1">
    <source>
        <dbReference type="EMBL" id="KAK3004224.1"/>
    </source>
</evidence>
<dbReference type="EMBL" id="JAVXUP010002288">
    <property type="protein sequence ID" value="KAK3004224.1"/>
    <property type="molecule type" value="Genomic_DNA"/>
</dbReference>
<name>A0AA88VBU7_9ASTE</name>
<organism evidence="1 2">
    <name type="scientific">Escallonia herrerae</name>
    <dbReference type="NCBI Taxonomy" id="1293975"/>
    <lineage>
        <taxon>Eukaryota</taxon>
        <taxon>Viridiplantae</taxon>
        <taxon>Streptophyta</taxon>
        <taxon>Embryophyta</taxon>
        <taxon>Tracheophyta</taxon>
        <taxon>Spermatophyta</taxon>
        <taxon>Magnoliopsida</taxon>
        <taxon>eudicotyledons</taxon>
        <taxon>Gunneridae</taxon>
        <taxon>Pentapetalae</taxon>
        <taxon>asterids</taxon>
        <taxon>campanulids</taxon>
        <taxon>Escalloniales</taxon>
        <taxon>Escalloniaceae</taxon>
        <taxon>Escallonia</taxon>
    </lineage>
</organism>
<keyword evidence="2" id="KW-1185">Reference proteome</keyword>
<protein>
    <submittedName>
        <fullName evidence="1">Uncharacterized protein</fullName>
    </submittedName>
</protein>
<dbReference type="InterPro" id="IPR036249">
    <property type="entry name" value="Thioredoxin-like_sf"/>
</dbReference>
<dbReference type="PROSITE" id="PS51354">
    <property type="entry name" value="GLUTAREDOXIN_2"/>
    <property type="match status" value="1"/>
</dbReference>
<proteinExistence type="predicted"/>
<accession>A0AA88VBU7</accession>
<dbReference type="Gene3D" id="3.40.30.10">
    <property type="entry name" value="Glutaredoxin"/>
    <property type="match status" value="1"/>
</dbReference>
<evidence type="ECO:0000313" key="2">
    <source>
        <dbReference type="Proteomes" id="UP001188597"/>
    </source>
</evidence>
<dbReference type="SUPFAM" id="SSF52833">
    <property type="entry name" value="Thioredoxin-like"/>
    <property type="match status" value="1"/>
</dbReference>
<dbReference type="Proteomes" id="UP001188597">
    <property type="component" value="Unassembled WGS sequence"/>
</dbReference>
<reference evidence="1" key="1">
    <citation type="submission" date="2022-12" db="EMBL/GenBank/DDBJ databases">
        <title>Draft genome assemblies for two species of Escallonia (Escalloniales).</title>
        <authorList>
            <person name="Chanderbali A."/>
            <person name="Dervinis C."/>
            <person name="Anghel I."/>
            <person name="Soltis D."/>
            <person name="Soltis P."/>
            <person name="Zapata F."/>
        </authorList>
    </citation>
    <scope>NUCLEOTIDE SEQUENCE</scope>
    <source>
        <strain evidence="1">UCBG64.0493</strain>
        <tissue evidence="1">Leaf</tissue>
    </source>
</reference>
<sequence length="75" mass="8157">MECALKKLWRKPSMPSVFIGSELVGGTNEVVSLNVRGKLKPRLIKISSQEALDSSLTLSTTHAESEHNASSFSIN</sequence>
<dbReference type="AlphaFoldDB" id="A0AA88VBU7"/>
<gene>
    <name evidence="1" type="ORF">RJ639_018026</name>
</gene>